<reference evidence="2" key="1">
    <citation type="submission" date="2019-06" db="EMBL/GenBank/DDBJ databases">
        <authorList>
            <person name="Broberg M."/>
        </authorList>
    </citation>
    <scope>NUCLEOTIDE SEQUENCE [LARGE SCALE GENOMIC DNA]</scope>
</reference>
<dbReference type="Proteomes" id="UP000754883">
    <property type="component" value="Unassembled WGS sequence"/>
</dbReference>
<dbReference type="EMBL" id="CABFNO020001404">
    <property type="protein sequence ID" value="CAG9986407.1"/>
    <property type="molecule type" value="Genomic_DNA"/>
</dbReference>
<proteinExistence type="predicted"/>
<dbReference type="AlphaFoldDB" id="A0A9N9UAG3"/>
<reference evidence="1 2" key="2">
    <citation type="submission" date="2021-10" db="EMBL/GenBank/DDBJ databases">
        <authorList>
            <person name="Piombo E."/>
        </authorList>
    </citation>
    <scope>NUCLEOTIDE SEQUENCE [LARGE SCALE GENOMIC DNA]</scope>
</reference>
<name>A0A9N9UAG3_9HYPO</name>
<accession>A0A9N9UAG3</accession>
<evidence type="ECO:0000313" key="1">
    <source>
        <dbReference type="EMBL" id="CAG9986407.1"/>
    </source>
</evidence>
<organism evidence="1 2">
    <name type="scientific">Clonostachys byssicola</name>
    <dbReference type="NCBI Taxonomy" id="160290"/>
    <lineage>
        <taxon>Eukaryota</taxon>
        <taxon>Fungi</taxon>
        <taxon>Dikarya</taxon>
        <taxon>Ascomycota</taxon>
        <taxon>Pezizomycotina</taxon>
        <taxon>Sordariomycetes</taxon>
        <taxon>Hypocreomycetidae</taxon>
        <taxon>Hypocreales</taxon>
        <taxon>Bionectriaceae</taxon>
        <taxon>Clonostachys</taxon>
    </lineage>
</organism>
<evidence type="ECO:0000313" key="2">
    <source>
        <dbReference type="Proteomes" id="UP000754883"/>
    </source>
</evidence>
<comment type="caution">
    <text evidence="1">The sequence shown here is derived from an EMBL/GenBank/DDBJ whole genome shotgun (WGS) entry which is preliminary data.</text>
</comment>
<gene>
    <name evidence="1" type="ORF">CBYS24578_00012684</name>
</gene>
<sequence length="623" mass="71007">MFEPMFGPILEPDLDPPNECRSTHSQVPTIHLPFDHRCGACGRAFQDENSVTAVARLDDTTFTTYRIIGTFTTYDAPKPTVRRYESYYPCEADGCALCDDAPEAIACHNDCLNVVYDKRAPQDCLLKLWTAGTWRNPCYRSPPLLLSPSDNPTSRMEAAVHVFPSLARLPHNVQHMILKDCDDAFLWRYATVYELARRMNWDHFYAGTLSIDRIHSWSRPQELPSEANTIIEDLPVEGANNEGYILLIIDSQGLRDILRLPELWDRPDYCSEGLRFISGPAESFSGFSVDFKYGLARLIVPPGRKVQFWRSHSPPNNQMIIDSEGPSPDFPLYTGLFSASHFVSIDLNKCYGLTVFSSPRGVVGMHAHTPESPLAMEAFERLRPRQLKQSVIWFYVPLGPHEKVLSLGLRFQYTQGRRMLPSLIIRLQSGRYTIGPWYNAQNGPAGDLTFQVRGRPTLLYEVPPRYSLSTLTVLPQTEVSKELQTLKARVPQLWTPHPHFSSARLENIDKVLVFSDLAPGFCRGMLITYKDSKKKFVGECRWGHQSLRVYQSPLRLFYYQGAFRAQNAPRSAPLVEVSDVVFDSRYFVTPASCHREGWRSCELKGELHFWFNACESHVSVHQE</sequence>
<dbReference type="OrthoDB" id="4763081at2759"/>
<protein>
    <submittedName>
        <fullName evidence="1">Uncharacterized protein</fullName>
    </submittedName>
</protein>
<keyword evidence="2" id="KW-1185">Reference proteome</keyword>